<reference evidence="1 2" key="1">
    <citation type="submission" date="2015-09" db="EMBL/GenBank/DDBJ databases">
        <authorList>
            <consortium name="Pathogen Informatics"/>
        </authorList>
    </citation>
    <scope>NUCLEOTIDE SEQUENCE [LARGE SCALE GENOMIC DNA]</scope>
    <source>
        <strain evidence="1 2">2789STDY5834855</strain>
    </source>
</reference>
<dbReference type="Proteomes" id="UP000095558">
    <property type="component" value="Unassembled WGS sequence"/>
</dbReference>
<dbReference type="AlphaFoldDB" id="A0A174DQP6"/>
<sequence length="138" mass="16814">MMSMIKVKIEKNRLNEPIFKLGFKKLNDKEERFLKRALIEGKEISGTYKYEIPLKYFVPIMNNIDKENIKLDRYSKLSFLEFSDDFDEKYFYILEANAKYMKKWREEGCPNIFKIEINKDTLEIKKEIIFKKIERVYV</sequence>
<evidence type="ECO:0000313" key="1">
    <source>
        <dbReference type="EMBL" id="CUO47918.1"/>
    </source>
</evidence>
<protein>
    <submittedName>
        <fullName evidence="1">Uncharacterized protein</fullName>
    </submittedName>
</protein>
<name>A0A174DQP6_9CLOT</name>
<gene>
    <name evidence="1" type="ORF">ERS852470_02469</name>
</gene>
<proteinExistence type="predicted"/>
<evidence type="ECO:0000313" key="2">
    <source>
        <dbReference type="Proteomes" id="UP000095558"/>
    </source>
</evidence>
<dbReference type="EMBL" id="CYZV01000026">
    <property type="protein sequence ID" value="CUO47918.1"/>
    <property type="molecule type" value="Genomic_DNA"/>
</dbReference>
<accession>A0A174DQP6</accession>
<organism evidence="1 2">
    <name type="scientific">Clostridium disporicum</name>
    <dbReference type="NCBI Taxonomy" id="84024"/>
    <lineage>
        <taxon>Bacteria</taxon>
        <taxon>Bacillati</taxon>
        <taxon>Bacillota</taxon>
        <taxon>Clostridia</taxon>
        <taxon>Eubacteriales</taxon>
        <taxon>Clostridiaceae</taxon>
        <taxon>Clostridium</taxon>
    </lineage>
</organism>